<keyword evidence="9" id="KW-0862">Zinc</keyword>
<evidence type="ECO:0000256" key="7">
    <source>
        <dbReference type="ARBA" id="ARBA00022771"/>
    </source>
</evidence>
<dbReference type="InterPro" id="IPR000719">
    <property type="entry name" value="Prot_kinase_dom"/>
</dbReference>
<gene>
    <name evidence="20" type="ORF">SPPG_07877</name>
</gene>
<keyword evidence="8 20" id="KW-0418">Kinase</keyword>
<evidence type="ECO:0000313" key="20">
    <source>
        <dbReference type="EMBL" id="KNC96665.1"/>
    </source>
</evidence>
<feature type="domain" description="Protein kinase" evidence="17">
    <location>
        <begin position="81"/>
        <end position="346"/>
    </location>
</feature>
<evidence type="ECO:0000256" key="16">
    <source>
        <dbReference type="SAM" id="MobiDB-lite"/>
    </source>
</evidence>
<feature type="region of interest" description="Disordered" evidence="16">
    <location>
        <begin position="845"/>
        <end position="910"/>
    </location>
</feature>
<keyword evidence="21" id="KW-1185">Reference proteome</keyword>
<feature type="region of interest" description="Disordered" evidence="16">
    <location>
        <begin position="1363"/>
        <end position="1390"/>
    </location>
</feature>
<dbReference type="GO" id="GO:0008270">
    <property type="term" value="F:zinc ion binding"/>
    <property type="evidence" value="ECO:0007669"/>
    <property type="project" value="UniProtKB-KW"/>
</dbReference>
<dbReference type="SUPFAM" id="SSF57889">
    <property type="entry name" value="Cysteine-rich domain"/>
    <property type="match status" value="1"/>
</dbReference>
<feature type="domain" description="AGC-kinase C-terminal" evidence="19">
    <location>
        <begin position="347"/>
        <end position="417"/>
    </location>
</feature>
<keyword evidence="10" id="KW-0067">ATP-binding</keyword>
<dbReference type="InterPro" id="IPR000961">
    <property type="entry name" value="AGC-kinase_C"/>
</dbReference>
<dbReference type="PROSITE" id="PS00108">
    <property type="entry name" value="PROTEIN_KINASE_ST"/>
    <property type="match status" value="1"/>
</dbReference>
<dbReference type="InParanoid" id="A0A0L0H587"/>
<evidence type="ECO:0000256" key="2">
    <source>
        <dbReference type="ARBA" id="ARBA00022527"/>
    </source>
</evidence>
<feature type="region of interest" description="Disordered" evidence="16">
    <location>
        <begin position="1172"/>
        <end position="1191"/>
    </location>
</feature>
<evidence type="ECO:0000256" key="4">
    <source>
        <dbReference type="ARBA" id="ARBA00022679"/>
    </source>
</evidence>
<keyword evidence="3" id="KW-0597">Phosphoprotein</keyword>
<dbReference type="InterPro" id="IPR050839">
    <property type="entry name" value="Rho-assoc_Ser/Thr_Kinase"/>
</dbReference>
<dbReference type="InterPro" id="IPR046349">
    <property type="entry name" value="C1-like_sf"/>
</dbReference>
<keyword evidence="7" id="KW-0863">Zinc-finger</keyword>
<evidence type="ECO:0000256" key="5">
    <source>
        <dbReference type="ARBA" id="ARBA00022723"/>
    </source>
</evidence>
<dbReference type="InterPro" id="IPR002219">
    <property type="entry name" value="PKC_DAG/PE"/>
</dbReference>
<keyword evidence="4" id="KW-0808">Transferase</keyword>
<evidence type="ECO:0000256" key="13">
    <source>
        <dbReference type="ARBA" id="ARBA00047899"/>
    </source>
</evidence>
<dbReference type="RefSeq" id="XP_016604705.1">
    <property type="nucleotide sequence ID" value="XM_016756027.1"/>
</dbReference>
<feature type="compositionally biased region" description="Basic and acidic residues" evidence="16">
    <location>
        <begin position="854"/>
        <end position="870"/>
    </location>
</feature>
<evidence type="ECO:0000256" key="14">
    <source>
        <dbReference type="ARBA" id="ARBA00048679"/>
    </source>
</evidence>
<dbReference type="Pfam" id="PF00069">
    <property type="entry name" value="Pkinase"/>
    <property type="match status" value="1"/>
</dbReference>
<dbReference type="GO" id="GO:0004674">
    <property type="term" value="F:protein serine/threonine kinase activity"/>
    <property type="evidence" value="ECO:0007669"/>
    <property type="project" value="UniProtKB-KW"/>
</dbReference>
<organism evidence="20 21">
    <name type="scientific">Spizellomyces punctatus (strain DAOM BR117)</name>
    <dbReference type="NCBI Taxonomy" id="645134"/>
    <lineage>
        <taxon>Eukaryota</taxon>
        <taxon>Fungi</taxon>
        <taxon>Fungi incertae sedis</taxon>
        <taxon>Chytridiomycota</taxon>
        <taxon>Chytridiomycota incertae sedis</taxon>
        <taxon>Chytridiomycetes</taxon>
        <taxon>Spizellomycetales</taxon>
        <taxon>Spizellomycetaceae</taxon>
        <taxon>Spizellomyces</taxon>
    </lineage>
</organism>
<dbReference type="CDD" id="cd00029">
    <property type="entry name" value="C1"/>
    <property type="match status" value="1"/>
</dbReference>
<evidence type="ECO:0000313" key="21">
    <source>
        <dbReference type="Proteomes" id="UP000053201"/>
    </source>
</evidence>
<evidence type="ECO:0000259" key="17">
    <source>
        <dbReference type="PROSITE" id="PS50011"/>
    </source>
</evidence>
<evidence type="ECO:0000256" key="6">
    <source>
        <dbReference type="ARBA" id="ARBA00022741"/>
    </source>
</evidence>
<accession>A0A0L0H587</accession>
<evidence type="ECO:0000256" key="12">
    <source>
        <dbReference type="ARBA" id="ARBA00038271"/>
    </source>
</evidence>
<dbReference type="Gene3D" id="2.30.29.30">
    <property type="entry name" value="Pleckstrin-homology domain (PH domain)/Phosphotyrosine-binding domain (PTB)"/>
    <property type="match status" value="1"/>
</dbReference>
<dbReference type="EMBL" id="KQ257467">
    <property type="protein sequence ID" value="KNC96665.1"/>
    <property type="molecule type" value="Genomic_DNA"/>
</dbReference>
<dbReference type="GO" id="GO:0031032">
    <property type="term" value="P:actomyosin structure organization"/>
    <property type="evidence" value="ECO:0007669"/>
    <property type="project" value="TreeGrafter"/>
</dbReference>
<dbReference type="EC" id="2.7.11.1" evidence="1"/>
<dbReference type="Proteomes" id="UP000053201">
    <property type="component" value="Unassembled WGS sequence"/>
</dbReference>
<dbReference type="OMA" id="DHDNHDR"/>
<proteinExistence type="inferred from homology"/>
<dbReference type="SUPFAM" id="SSF50729">
    <property type="entry name" value="PH domain-like"/>
    <property type="match status" value="1"/>
</dbReference>
<evidence type="ECO:0000259" key="18">
    <source>
        <dbReference type="PROSITE" id="PS50081"/>
    </source>
</evidence>
<dbReference type="InterPro" id="IPR057529">
    <property type="entry name" value="MRCK/ROCK_PH"/>
</dbReference>
<dbReference type="Gene3D" id="3.30.60.20">
    <property type="match status" value="1"/>
</dbReference>
<dbReference type="InterPro" id="IPR011009">
    <property type="entry name" value="Kinase-like_dom_sf"/>
</dbReference>
<sequence>MASAEFASHVRPRLDQISQVLSNELAAPSLSLEALLDFFLAVYTDCKTAASSQTGHMAAFVHKYEKLMTRLQALRINTADFDIVKTLATGAVGRVCLVKYKPTRKVYAMKILKKTDLLTRQEAGFFMEERDALVFAKASEWITTLYAAFQDEENLYLVMEYASGGSLRSLLNNREEVMREEDARFYIAQILLALDELHKHNFIHRDVKPENCLIDRSGHLKLADFGSCIRMDDAKAVTSHQTVGTPDYISPEILRAHEGNSTYGRECDWWSLGIILYELLYDEVPFYSESLMETYGKIMDHEKHFAFPEDSDVSEEALDLMRRLICKKETRLGRQGSQEIQGHPWFKGFDWSAVRNMTPPFIPELSGPDDTRYFEDEEDESKKVTKKTLVKTKEFTGQHLPFVGYTYVQDAIPAISWQVSLHTGHEGHLAAMGKRSSSRSLSGGDADALRQQIHDLTVAKQTSEDEIKALRQQLAGSLSKQSDLQNLVTALEKKKEMADATLEQLRSTRDGHAREREDLQRSLDRLKHSLDSEKNDKAELQSARDANLRMERELENLRAQIKQANEEIRQQSAAAADITKSKACLEVEVDRLLRKLEEERNARDAAMTRANTAEANLIISMEKLADAETQRLGAELKRELAARSDAEKKTAVLEDQITALCKELETSKAELQKQIRSAQHAINYESLYFEAQSSIEELHKQLTEAKSSHKTFADRNGHLKEDLDRLKVTLEEANRALERECSRYNECKVDYEALEQRYATEQQYRKTLEAENAALQSAVKLAEEKMNSEALRIDELEQSYAETQRGKDEMETQCSLLETKIRNLIERIHELEQTCSALHHQLEMGDDSATRMSDSARSDHKMTRSPEKHQARSKSGWRNMLFRTNSQPLKTDHSRSNSQSPLSPEREDDSTKILEYGLSRRLSTTSSSFSLKSGQTKASDVVPVEFNPKEGLKGWLKVPKGGKVKKGWKQRYAVVRDFKIYMYDRDKDVGSIEGSLVVDIRSDIFIAKVVAQNELIHANSKDIDCILKVHAVNQDQIGQISTRATSSITNESGTEQNDTVAVQRKISKLDGEIALEEKMLQAAEKMWSLSSELNRTTLTNQIEASQNRLRGLRLEQDRYRSLLPSEDPSTTSTSLEQSSEIIEEDIGYYRKKLETQLAEEERKRDGLIKVSNAVARSANKPRTRSSTQTPEHELVVAERNVAKIKEDLDAMNSNDQQRILAVIRRIKEATEKSESYGHAFRLRQYYKPTDCAVCHEPLWGNKNQGFECTACKMICHRSCRTLIDVTCQETQALKTVPPLYFMAQDLQDRARWLAGLEYYRREADPRPSTNPTPLSLNTSKSLASFTIPESPFQLEFPSSIGSGILTSPPSDRRSLVDSKSRNPVNPPTPR</sequence>
<protein>
    <recommendedName>
        <fullName evidence="1">non-specific serine/threonine protein kinase</fullName>
        <ecNumber evidence="1">2.7.11.1</ecNumber>
    </recommendedName>
</protein>
<evidence type="ECO:0000259" key="19">
    <source>
        <dbReference type="PROSITE" id="PS51285"/>
    </source>
</evidence>
<dbReference type="SMART" id="SM00109">
    <property type="entry name" value="C1"/>
    <property type="match status" value="1"/>
</dbReference>
<evidence type="ECO:0000256" key="8">
    <source>
        <dbReference type="ARBA" id="ARBA00022777"/>
    </source>
</evidence>
<dbReference type="FunFam" id="3.30.200.20:FF:001209">
    <property type="entry name" value="Serine/threonine-protein kinase MRCK beta"/>
    <property type="match status" value="1"/>
</dbReference>
<dbReference type="InterPro" id="IPR008271">
    <property type="entry name" value="Ser/Thr_kinase_AS"/>
</dbReference>
<feature type="coiled-coil region" evidence="15">
    <location>
        <begin position="1066"/>
        <end position="1115"/>
    </location>
</feature>
<dbReference type="SMART" id="SM00220">
    <property type="entry name" value="S_TKc"/>
    <property type="match status" value="1"/>
</dbReference>
<dbReference type="Pfam" id="PF00130">
    <property type="entry name" value="C1_1"/>
    <property type="match status" value="1"/>
</dbReference>
<evidence type="ECO:0000256" key="15">
    <source>
        <dbReference type="SAM" id="Coils"/>
    </source>
</evidence>
<dbReference type="Gene3D" id="1.10.510.10">
    <property type="entry name" value="Transferase(Phosphotransferase) domain 1"/>
    <property type="match status" value="1"/>
</dbReference>
<dbReference type="Gene3D" id="3.30.200.20">
    <property type="entry name" value="Phosphorylase Kinase, domain 1"/>
    <property type="match status" value="1"/>
</dbReference>
<dbReference type="STRING" id="645134.A0A0L0H587"/>
<dbReference type="Pfam" id="PF25346">
    <property type="entry name" value="PH_MRCK"/>
    <property type="match status" value="1"/>
</dbReference>
<dbReference type="PROSITE" id="PS51285">
    <property type="entry name" value="AGC_KINASE_CTER"/>
    <property type="match status" value="1"/>
</dbReference>
<feature type="coiled-coil region" evidence="15">
    <location>
        <begin position="716"/>
        <end position="841"/>
    </location>
</feature>
<dbReference type="InterPro" id="IPR011993">
    <property type="entry name" value="PH-like_dom_sf"/>
</dbReference>
<dbReference type="PROSITE" id="PS00479">
    <property type="entry name" value="ZF_DAG_PE_1"/>
    <property type="match status" value="1"/>
</dbReference>
<evidence type="ECO:0000256" key="10">
    <source>
        <dbReference type="ARBA" id="ARBA00022840"/>
    </source>
</evidence>
<dbReference type="SUPFAM" id="SSF56112">
    <property type="entry name" value="Protein kinase-like (PK-like)"/>
    <property type="match status" value="1"/>
</dbReference>
<dbReference type="SUPFAM" id="SSF57997">
    <property type="entry name" value="Tropomyosin"/>
    <property type="match status" value="1"/>
</dbReference>
<dbReference type="PROSITE" id="PS50081">
    <property type="entry name" value="ZF_DAG_PE_2"/>
    <property type="match status" value="1"/>
</dbReference>
<dbReference type="PANTHER" id="PTHR22988:SF71">
    <property type="entry name" value="CITRON RHO-INTERACTING KINASE"/>
    <property type="match status" value="1"/>
</dbReference>
<comment type="catalytic activity">
    <reaction evidence="14">
        <text>L-seryl-[protein] + ATP = O-phospho-L-seryl-[protein] + ADP + H(+)</text>
        <dbReference type="Rhea" id="RHEA:17989"/>
        <dbReference type="Rhea" id="RHEA-COMP:9863"/>
        <dbReference type="Rhea" id="RHEA-COMP:11604"/>
        <dbReference type="ChEBI" id="CHEBI:15378"/>
        <dbReference type="ChEBI" id="CHEBI:29999"/>
        <dbReference type="ChEBI" id="CHEBI:30616"/>
        <dbReference type="ChEBI" id="CHEBI:83421"/>
        <dbReference type="ChEBI" id="CHEBI:456216"/>
        <dbReference type="EC" id="2.7.11.1"/>
    </reaction>
</comment>
<dbReference type="GO" id="GO:0005856">
    <property type="term" value="C:cytoskeleton"/>
    <property type="evidence" value="ECO:0007669"/>
    <property type="project" value="TreeGrafter"/>
</dbReference>
<dbReference type="OrthoDB" id="3638488at2759"/>
<keyword evidence="2" id="KW-0723">Serine/threonine-protein kinase</keyword>
<keyword evidence="11 15" id="KW-0175">Coiled coil</keyword>
<keyword evidence="5" id="KW-0479">Metal-binding</keyword>
<evidence type="ECO:0000256" key="11">
    <source>
        <dbReference type="ARBA" id="ARBA00023054"/>
    </source>
</evidence>
<feature type="compositionally biased region" description="Basic and acidic residues" evidence="16">
    <location>
        <begin position="1370"/>
        <end position="1380"/>
    </location>
</feature>
<dbReference type="eggNOG" id="KOG0612">
    <property type="taxonomic scope" value="Eukaryota"/>
</dbReference>
<dbReference type="GO" id="GO:0005524">
    <property type="term" value="F:ATP binding"/>
    <property type="evidence" value="ECO:0007669"/>
    <property type="project" value="UniProtKB-KW"/>
</dbReference>
<evidence type="ECO:0000256" key="1">
    <source>
        <dbReference type="ARBA" id="ARBA00012513"/>
    </source>
</evidence>
<dbReference type="GeneID" id="27691063"/>
<evidence type="ECO:0000256" key="9">
    <source>
        <dbReference type="ARBA" id="ARBA00022833"/>
    </source>
</evidence>
<comment type="catalytic activity">
    <reaction evidence="13">
        <text>L-threonyl-[protein] + ATP = O-phospho-L-threonyl-[protein] + ADP + H(+)</text>
        <dbReference type="Rhea" id="RHEA:46608"/>
        <dbReference type="Rhea" id="RHEA-COMP:11060"/>
        <dbReference type="Rhea" id="RHEA-COMP:11605"/>
        <dbReference type="ChEBI" id="CHEBI:15378"/>
        <dbReference type="ChEBI" id="CHEBI:30013"/>
        <dbReference type="ChEBI" id="CHEBI:30616"/>
        <dbReference type="ChEBI" id="CHEBI:61977"/>
        <dbReference type="ChEBI" id="CHEBI:456216"/>
        <dbReference type="EC" id="2.7.11.1"/>
    </reaction>
</comment>
<dbReference type="PROSITE" id="PS50011">
    <property type="entry name" value="PROTEIN_KINASE_DOM"/>
    <property type="match status" value="1"/>
</dbReference>
<keyword evidence="6" id="KW-0547">Nucleotide-binding</keyword>
<feature type="coiled-coil region" evidence="15">
    <location>
        <begin position="446"/>
        <end position="616"/>
    </location>
</feature>
<feature type="coiled-coil region" evidence="15">
    <location>
        <begin position="654"/>
        <end position="681"/>
    </location>
</feature>
<name>A0A0L0H587_SPIPD</name>
<dbReference type="SMART" id="SM00133">
    <property type="entry name" value="S_TK_X"/>
    <property type="match status" value="1"/>
</dbReference>
<comment type="similarity">
    <text evidence="12">Belongs to the protein kinase superfamily. STE Ser/Thr protein kinase family. COT1 subfamily.</text>
</comment>
<reference evidence="20 21" key="1">
    <citation type="submission" date="2009-08" db="EMBL/GenBank/DDBJ databases">
        <title>The Genome Sequence of Spizellomyces punctatus strain DAOM BR117.</title>
        <authorList>
            <consortium name="The Broad Institute Genome Sequencing Platform"/>
            <person name="Russ C."/>
            <person name="Cuomo C."/>
            <person name="Shea T."/>
            <person name="Young S.K."/>
            <person name="Zeng Q."/>
            <person name="Koehrsen M."/>
            <person name="Haas B."/>
            <person name="Borodovsky M."/>
            <person name="Guigo R."/>
            <person name="Alvarado L."/>
            <person name="Berlin A."/>
            <person name="Bochicchio J."/>
            <person name="Borenstein D."/>
            <person name="Chapman S."/>
            <person name="Chen Z."/>
            <person name="Engels R."/>
            <person name="Freedman E."/>
            <person name="Gellesch M."/>
            <person name="Goldberg J."/>
            <person name="Griggs A."/>
            <person name="Gujja S."/>
            <person name="Heiman D."/>
            <person name="Hepburn T."/>
            <person name="Howarth C."/>
            <person name="Jen D."/>
            <person name="Larson L."/>
            <person name="Lewis B."/>
            <person name="Mehta T."/>
            <person name="Park D."/>
            <person name="Pearson M."/>
            <person name="Roberts A."/>
            <person name="Saif S."/>
            <person name="Shenoy N."/>
            <person name="Sisk P."/>
            <person name="Stolte C."/>
            <person name="Sykes S."/>
            <person name="Thomson T."/>
            <person name="Walk T."/>
            <person name="White J."/>
            <person name="Yandava C."/>
            <person name="Burger G."/>
            <person name="Gray M.W."/>
            <person name="Holland P.W.H."/>
            <person name="King N."/>
            <person name="Lang F.B.F."/>
            <person name="Roger A.J."/>
            <person name="Ruiz-Trillo I."/>
            <person name="Lander E."/>
            <person name="Nusbaum C."/>
        </authorList>
    </citation>
    <scope>NUCLEOTIDE SEQUENCE [LARGE SCALE GENOMIC DNA]</scope>
    <source>
        <strain evidence="20 21">DAOM BR117</strain>
    </source>
</reference>
<dbReference type="PANTHER" id="PTHR22988">
    <property type="entry name" value="MYOTONIC DYSTROPHY S/T KINASE-RELATED"/>
    <property type="match status" value="1"/>
</dbReference>
<dbReference type="GO" id="GO:0005737">
    <property type="term" value="C:cytoplasm"/>
    <property type="evidence" value="ECO:0007669"/>
    <property type="project" value="TreeGrafter"/>
</dbReference>
<feature type="domain" description="Phorbol-ester/DAG-type" evidence="18">
    <location>
        <begin position="1237"/>
        <end position="1287"/>
    </location>
</feature>
<dbReference type="VEuPathDB" id="FungiDB:SPPG_07877"/>
<evidence type="ECO:0000256" key="3">
    <source>
        <dbReference type="ARBA" id="ARBA00022553"/>
    </source>
</evidence>
<dbReference type="FunFam" id="1.10.510.10:FF:000751">
    <property type="entry name" value="Non-specific serine/threonine protein kinase"/>
    <property type="match status" value="1"/>
</dbReference>